<keyword evidence="2" id="KW-0645">Protease</keyword>
<evidence type="ECO:0000256" key="9">
    <source>
        <dbReference type="SAM" id="SignalP"/>
    </source>
</evidence>
<evidence type="ECO:0000256" key="4">
    <source>
        <dbReference type="ARBA" id="ARBA00022801"/>
    </source>
</evidence>
<gene>
    <name evidence="11" type="ORF">JF887_00925</name>
</gene>
<dbReference type="GO" id="GO:0046872">
    <property type="term" value="F:metal ion binding"/>
    <property type="evidence" value="ECO:0007669"/>
    <property type="project" value="UniProtKB-KW"/>
</dbReference>
<keyword evidence="7" id="KW-0865">Zymogen</keyword>
<organism evidence="11 12">
    <name type="scientific">Candidatus Amunia macphersoniae</name>
    <dbReference type="NCBI Taxonomy" id="3127014"/>
    <lineage>
        <taxon>Bacteria</taxon>
        <taxon>Bacillati</taxon>
        <taxon>Candidatus Dormiibacterota</taxon>
        <taxon>Candidatus Dormibacteria</taxon>
        <taxon>Candidatus Aeolococcales</taxon>
        <taxon>Candidatus Aeolococcaceae</taxon>
        <taxon>Candidatus Amunia</taxon>
    </lineage>
</organism>
<dbReference type="InterPro" id="IPR000209">
    <property type="entry name" value="Peptidase_S8/S53_dom"/>
</dbReference>
<dbReference type="SUPFAM" id="SSF52743">
    <property type="entry name" value="Subtilisin-like"/>
    <property type="match status" value="1"/>
</dbReference>
<dbReference type="PROSITE" id="PS00138">
    <property type="entry name" value="SUBTILASE_SER"/>
    <property type="match status" value="1"/>
</dbReference>
<evidence type="ECO:0000256" key="2">
    <source>
        <dbReference type="ARBA" id="ARBA00022670"/>
    </source>
</evidence>
<evidence type="ECO:0000256" key="1">
    <source>
        <dbReference type="ARBA" id="ARBA00001913"/>
    </source>
</evidence>
<dbReference type="InterPro" id="IPR015366">
    <property type="entry name" value="S53_propep"/>
</dbReference>
<dbReference type="PROSITE" id="PS51257">
    <property type="entry name" value="PROKAR_LIPOPROTEIN"/>
    <property type="match status" value="1"/>
</dbReference>
<dbReference type="PANTHER" id="PTHR14218">
    <property type="entry name" value="PROTEASE S8 TRIPEPTIDYL PEPTIDASE I CLN2"/>
    <property type="match status" value="1"/>
</dbReference>
<reference evidence="11 12" key="1">
    <citation type="submission" date="2020-10" db="EMBL/GenBank/DDBJ databases">
        <title>Ca. Dormibacterota MAGs.</title>
        <authorList>
            <person name="Montgomery K."/>
        </authorList>
    </citation>
    <scope>NUCLEOTIDE SEQUENCE [LARGE SCALE GENOMIC DNA]</scope>
    <source>
        <strain evidence="11">Mitchell_Peninsula_5</strain>
    </source>
</reference>
<dbReference type="InterPro" id="IPR023828">
    <property type="entry name" value="Peptidase_S8_Ser-AS"/>
</dbReference>
<feature type="domain" description="Peptidase S53" evidence="10">
    <location>
        <begin position="196"/>
        <end position="557"/>
    </location>
</feature>
<keyword evidence="9" id="KW-0732">Signal</keyword>
<evidence type="ECO:0000256" key="6">
    <source>
        <dbReference type="ARBA" id="ARBA00022837"/>
    </source>
</evidence>
<keyword evidence="5" id="KW-0720">Serine protease</keyword>
<evidence type="ECO:0000256" key="3">
    <source>
        <dbReference type="ARBA" id="ARBA00022723"/>
    </source>
</evidence>
<name>A0A934KMS1_9BACT</name>
<dbReference type="Pfam" id="PF00082">
    <property type="entry name" value="Peptidase_S8"/>
    <property type="match status" value="1"/>
</dbReference>
<evidence type="ECO:0000313" key="11">
    <source>
        <dbReference type="EMBL" id="MBJ7607982.1"/>
    </source>
</evidence>
<keyword evidence="6" id="KW-0106">Calcium</keyword>
<keyword evidence="3" id="KW-0479">Metal-binding</keyword>
<feature type="region of interest" description="Disordered" evidence="8">
    <location>
        <begin position="24"/>
        <end position="43"/>
    </location>
</feature>
<dbReference type="PANTHER" id="PTHR14218:SF15">
    <property type="entry name" value="TRIPEPTIDYL-PEPTIDASE 1"/>
    <property type="match status" value="1"/>
</dbReference>
<evidence type="ECO:0000256" key="8">
    <source>
        <dbReference type="SAM" id="MobiDB-lite"/>
    </source>
</evidence>
<proteinExistence type="predicted"/>
<dbReference type="CDD" id="cd04056">
    <property type="entry name" value="Peptidases_S53"/>
    <property type="match status" value="1"/>
</dbReference>
<comment type="caution">
    <text evidence="11">The sequence shown here is derived from an EMBL/GenBank/DDBJ whole genome shotgun (WGS) entry which is preliminary data.</text>
</comment>
<dbReference type="InterPro" id="IPR030400">
    <property type="entry name" value="Sedolisin_dom"/>
</dbReference>
<dbReference type="AlphaFoldDB" id="A0A934KMS1"/>
<dbReference type="GO" id="GO:0008240">
    <property type="term" value="F:tripeptidyl-peptidase activity"/>
    <property type="evidence" value="ECO:0007669"/>
    <property type="project" value="TreeGrafter"/>
</dbReference>
<accession>A0A934KMS1</accession>
<dbReference type="Gene3D" id="3.40.50.200">
    <property type="entry name" value="Peptidase S8/S53 domain"/>
    <property type="match status" value="1"/>
</dbReference>
<dbReference type="Proteomes" id="UP000614410">
    <property type="component" value="Unassembled WGS sequence"/>
</dbReference>
<dbReference type="InterPro" id="IPR036852">
    <property type="entry name" value="Peptidase_S8/S53_dom_sf"/>
</dbReference>
<dbReference type="SUPFAM" id="SSF54897">
    <property type="entry name" value="Protease propeptides/inhibitors"/>
    <property type="match status" value="1"/>
</dbReference>
<evidence type="ECO:0000313" key="12">
    <source>
        <dbReference type="Proteomes" id="UP000614410"/>
    </source>
</evidence>
<dbReference type="Pfam" id="PF09286">
    <property type="entry name" value="Pro-kuma_activ"/>
    <property type="match status" value="1"/>
</dbReference>
<dbReference type="InterPro" id="IPR050819">
    <property type="entry name" value="Tripeptidyl-peptidase_I"/>
</dbReference>
<evidence type="ECO:0000256" key="7">
    <source>
        <dbReference type="ARBA" id="ARBA00023145"/>
    </source>
</evidence>
<dbReference type="PROSITE" id="PS51695">
    <property type="entry name" value="SEDOLISIN"/>
    <property type="match status" value="1"/>
</dbReference>
<comment type="cofactor">
    <cofactor evidence="1">
        <name>Ca(2+)</name>
        <dbReference type="ChEBI" id="CHEBI:29108"/>
    </cofactor>
</comment>
<protein>
    <submittedName>
        <fullName evidence="11">S8 family serine peptidase</fullName>
    </submittedName>
</protein>
<evidence type="ECO:0000256" key="5">
    <source>
        <dbReference type="ARBA" id="ARBA00022825"/>
    </source>
</evidence>
<keyword evidence="4" id="KW-0378">Hydrolase</keyword>
<dbReference type="GO" id="GO:0004252">
    <property type="term" value="F:serine-type endopeptidase activity"/>
    <property type="evidence" value="ECO:0007669"/>
    <property type="project" value="InterPro"/>
</dbReference>
<dbReference type="SMART" id="SM00944">
    <property type="entry name" value="Pro-kuma_activ"/>
    <property type="match status" value="1"/>
</dbReference>
<feature type="chain" id="PRO_5037527473" evidence="9">
    <location>
        <begin position="26"/>
        <end position="564"/>
    </location>
</feature>
<dbReference type="GO" id="GO:0006508">
    <property type="term" value="P:proteolysis"/>
    <property type="evidence" value="ECO:0007669"/>
    <property type="project" value="UniProtKB-KW"/>
</dbReference>
<sequence>MPHRPRKLTACFVVLTAALAGCASATSTNGPSPRPARVAEDPSRPSLAAAIRLGRDLGPIAADQTLTVSLGLQGRDQAALAALVARGGRVTPAQYAQRFGPAPTAVAAVVATLSAAGLHEQWQAGQPVLSVSGPAGAIERTFSVAVHNHIGPDGTRFHAPTHAPTVPASLAPEVTSVAGLQDYPTHRTQDLTNPSGFRPTDAADFYDVAPLQKAGLNGTGQTIYLVEIDEFGAPALQAYASKFNLPPFDVTVKRDPTSWGDPGAEGNSSSETDLDLEIIHGIAPMAKLVVYYASGKGDNVDKALRALVQDHPASIVTISLGQCEASVDPAVPPQDDAATTAAAASGTTIFVSSGDRGAYECIPNGDNNTVSPNYISALPSVTSVGGTTVYMSATGGYGRESAWGEPAEQWGSGGGNSKFFKLPAWQTGPGVKNQFSDGSRQQPDVAANADSLSGWDIFGSQPGAEGTVGGTSAAAPFWAALTALVDQNLAQLKLPSVGFANPPLYAFAQNPSGLPANPFHDIVTGTNLLNPATPGWDYATGLGSPDAGALADDFEWYEKNVAPH</sequence>
<evidence type="ECO:0000259" key="10">
    <source>
        <dbReference type="PROSITE" id="PS51695"/>
    </source>
</evidence>
<feature type="signal peptide" evidence="9">
    <location>
        <begin position="1"/>
        <end position="25"/>
    </location>
</feature>
<dbReference type="EMBL" id="JAEKNN010000005">
    <property type="protein sequence ID" value="MBJ7607982.1"/>
    <property type="molecule type" value="Genomic_DNA"/>
</dbReference>